<dbReference type="PANTHER" id="PTHR43653">
    <property type="entry name" value="CYTOCHROME C ASSEMBLY PROTEIN-RELATED"/>
    <property type="match status" value="1"/>
</dbReference>
<reference evidence="6 7" key="1">
    <citation type="journal article" date="2024" name="Front. Microbiol.">
        <title>Novel thermophilic genera Geochorda gen. nov. and Carboxydochorda gen. nov. from the deep terrestrial subsurface reveal the ecophysiological diversity in the class Limnochordia.</title>
        <authorList>
            <person name="Karnachuk O.V."/>
            <person name="Lukina A.P."/>
            <person name="Avakyan M.R."/>
            <person name="Kadnikov V.V."/>
            <person name="Begmatov S."/>
            <person name="Beletsky A.V."/>
            <person name="Vlasova K.G."/>
            <person name="Novikov A.A."/>
            <person name="Shcherbakova V.A."/>
            <person name="Mardanov A.V."/>
            <person name="Ravin N.V."/>
        </authorList>
    </citation>
    <scope>NUCLEOTIDE SEQUENCE [LARGE SCALE GENOMIC DNA]</scope>
    <source>
        <strain evidence="6 7">L945</strain>
    </source>
</reference>
<feature type="domain" description="Cytochrome c assembly protein" evidence="4">
    <location>
        <begin position="90"/>
        <end position="297"/>
    </location>
</feature>
<organism evidence="6 7">
    <name type="scientific">Carboxydichorda subterranea</name>
    <dbReference type="NCBI Taxonomy" id="3109565"/>
    <lineage>
        <taxon>Bacteria</taxon>
        <taxon>Bacillati</taxon>
        <taxon>Bacillota</taxon>
        <taxon>Limnochordia</taxon>
        <taxon>Limnochordales</taxon>
        <taxon>Geochordaceae</taxon>
        <taxon>Carboxydichorda</taxon>
    </lineage>
</organism>
<evidence type="ECO:0000259" key="5">
    <source>
        <dbReference type="Pfam" id="PF16327"/>
    </source>
</evidence>
<keyword evidence="2" id="KW-0201">Cytochrome c-type biogenesis</keyword>
<feature type="transmembrane region" description="Helical" evidence="3">
    <location>
        <begin position="12"/>
        <end position="30"/>
    </location>
</feature>
<keyword evidence="3" id="KW-1133">Transmembrane helix</keyword>
<feature type="transmembrane region" description="Helical" evidence="3">
    <location>
        <begin position="504"/>
        <end position="526"/>
    </location>
</feature>
<protein>
    <submittedName>
        <fullName evidence="6">Cytochrome c-type biogenesis CcmF C-terminal domain-containing protein</fullName>
    </submittedName>
</protein>
<dbReference type="PANTHER" id="PTHR43653:SF1">
    <property type="entry name" value="CYTOCHROME C-TYPE BIOGENESIS PROTEIN CCMF"/>
    <property type="match status" value="1"/>
</dbReference>
<dbReference type="PRINTS" id="PR01410">
    <property type="entry name" value="CCBIOGENESIS"/>
</dbReference>
<feature type="transmembrane region" description="Helical" evidence="3">
    <location>
        <begin position="97"/>
        <end position="114"/>
    </location>
</feature>
<dbReference type="Proteomes" id="UP001332192">
    <property type="component" value="Chromosome"/>
</dbReference>
<evidence type="ECO:0000256" key="1">
    <source>
        <dbReference type="ARBA" id="ARBA00009186"/>
    </source>
</evidence>
<feature type="transmembrane region" description="Helical" evidence="3">
    <location>
        <begin position="352"/>
        <end position="376"/>
    </location>
</feature>
<evidence type="ECO:0000256" key="3">
    <source>
        <dbReference type="SAM" id="Phobius"/>
    </source>
</evidence>
<feature type="transmembrane region" description="Helical" evidence="3">
    <location>
        <begin position="635"/>
        <end position="654"/>
    </location>
</feature>
<feature type="transmembrane region" description="Helical" evidence="3">
    <location>
        <begin position="42"/>
        <end position="63"/>
    </location>
</feature>
<comment type="similarity">
    <text evidence="1">Belongs to the CcmF/CycK/Ccl1/NrfE/CcsA family.</text>
</comment>
<feature type="domain" description="Cytochrome c-type biogenesis protein CcmF C-terminal" evidence="5">
    <location>
        <begin position="344"/>
        <end position="651"/>
    </location>
</feature>
<proteinExistence type="inferred from homology"/>
<feature type="transmembrane region" description="Helical" evidence="3">
    <location>
        <begin position="176"/>
        <end position="198"/>
    </location>
</feature>
<dbReference type="InterPro" id="IPR003567">
    <property type="entry name" value="Cyt_c_biogenesis"/>
</dbReference>
<feature type="transmembrane region" description="Helical" evidence="3">
    <location>
        <begin position="314"/>
        <end position="331"/>
    </location>
</feature>
<dbReference type="RefSeq" id="WP_324717095.1">
    <property type="nucleotide sequence ID" value="NZ_CP141615.1"/>
</dbReference>
<dbReference type="Pfam" id="PF01578">
    <property type="entry name" value="Cytochrom_C_asm"/>
    <property type="match status" value="1"/>
</dbReference>
<feature type="transmembrane region" description="Helical" evidence="3">
    <location>
        <begin position="396"/>
        <end position="415"/>
    </location>
</feature>
<keyword evidence="7" id="KW-1185">Reference proteome</keyword>
<dbReference type="InterPro" id="IPR032523">
    <property type="entry name" value="CcmF_C"/>
</dbReference>
<accession>A0ABZ1BZ70</accession>
<evidence type="ECO:0000256" key="2">
    <source>
        <dbReference type="ARBA" id="ARBA00022748"/>
    </source>
</evidence>
<dbReference type="InterPro" id="IPR002541">
    <property type="entry name" value="Cyt_c_assembly"/>
</dbReference>
<keyword evidence="3" id="KW-0812">Transmembrane</keyword>
<feature type="transmembrane region" description="Helical" evidence="3">
    <location>
        <begin position="276"/>
        <end position="294"/>
    </location>
</feature>
<feature type="transmembrane region" description="Helical" evidence="3">
    <location>
        <begin position="436"/>
        <end position="457"/>
    </location>
</feature>
<keyword evidence="3" id="KW-0472">Membrane</keyword>
<dbReference type="Pfam" id="PF16327">
    <property type="entry name" value="CcmF_C"/>
    <property type="match status" value="1"/>
</dbReference>
<evidence type="ECO:0000259" key="4">
    <source>
        <dbReference type="Pfam" id="PF01578"/>
    </source>
</evidence>
<evidence type="ECO:0000313" key="7">
    <source>
        <dbReference type="Proteomes" id="UP001332192"/>
    </source>
</evidence>
<dbReference type="EMBL" id="CP141615">
    <property type="protein sequence ID" value="WRP17825.1"/>
    <property type="molecule type" value="Genomic_DNA"/>
</dbReference>
<evidence type="ECO:0000313" key="6">
    <source>
        <dbReference type="EMBL" id="WRP17825.1"/>
    </source>
</evidence>
<feature type="transmembrane region" description="Helical" evidence="3">
    <location>
        <begin position="463"/>
        <end position="483"/>
    </location>
</feature>
<feature type="transmembrane region" description="Helical" evidence="3">
    <location>
        <begin position="210"/>
        <end position="228"/>
    </location>
</feature>
<feature type="transmembrane region" description="Helical" evidence="3">
    <location>
        <begin position="248"/>
        <end position="264"/>
    </location>
</feature>
<gene>
    <name evidence="6" type="ORF">U7230_02095</name>
</gene>
<sequence>MIAALTGQGALWLTLASLLASLALGVGGLVKHRPGWLRTARTLVVAAFGLATIASAALLFLLVTDDFSVAYVAERSARAMPLVYKIGAWWGGQEGSLLFWLWLLLVYASLLATARPDRDAPRLWPVATAVLAGVGAFFAWLVAALESPFRLLATPPADGVGLNPLLQSPSMLAHPAALYLGYVGLAVPFAMAVAGLIVEPRSDGWVRVARRWAMVPWFFLGLGIVLGGEWAYKELGWGGYWGWDPVENASLVPWLLLTGFVHSAQAQERRGTLRRWNAVLILLSWLSVLLGTFVTRSGVLASVHAFAESPTGPYFMGFIGVVAAVGVWGLMSRWDALGDARPVASALSREGAFIAGNLVLVSLAFAVAFGTAVPIVSRLFGPGITVQAPYFERVSAPLFTLMLVLMGVGLSLPWNPQPKDSQDGRGRRRLVRLPSWVRRLLPAIGGSLVFGGLLWAGGVRRPLLILGLMAAFLAGGMALAQLVRELSMQWRRRNAGGWGSLSRLGAAVAHAGVAVLAVGVVASTAFQAELSRSLQVGQSASVAGYTFRFEGMSMRRVPGATEVYASLSLYRGDRSLGRLEPAKRLYDGRMAEFGATSEVALLRQVESDVYVALAGWDDGGRVAAFEFYVNPMVNWIWLGSLLMLAGTGLAAWALSMARQAAERKAAACLALSSKGAFTGQAGVPVARVPQQAAPPPTC</sequence>
<name>A0ABZ1BZ70_9FIRM</name>
<feature type="transmembrane region" description="Helical" evidence="3">
    <location>
        <begin position="126"/>
        <end position="145"/>
    </location>
</feature>